<dbReference type="PANTHER" id="PTHR12461">
    <property type="entry name" value="HYPOXIA-INDUCIBLE FACTOR 1 ALPHA INHIBITOR-RELATED"/>
    <property type="match status" value="1"/>
</dbReference>
<feature type="domain" description="JmjC" evidence="1">
    <location>
        <begin position="108"/>
        <end position="271"/>
    </location>
</feature>
<evidence type="ECO:0000313" key="2">
    <source>
        <dbReference type="EMBL" id="WXB06720.1"/>
    </source>
</evidence>
<dbReference type="Proteomes" id="UP001374803">
    <property type="component" value="Chromosome"/>
</dbReference>
<dbReference type="PROSITE" id="PS51184">
    <property type="entry name" value="JMJC"/>
    <property type="match status" value="1"/>
</dbReference>
<dbReference type="PANTHER" id="PTHR12461:SF105">
    <property type="entry name" value="HYPOXIA-INDUCIBLE FACTOR 1-ALPHA INHIBITOR"/>
    <property type="match status" value="1"/>
</dbReference>
<dbReference type="RefSeq" id="WP_394836376.1">
    <property type="nucleotide sequence ID" value="NZ_CP089929.1"/>
</dbReference>
<evidence type="ECO:0000313" key="3">
    <source>
        <dbReference type="Proteomes" id="UP001374803"/>
    </source>
</evidence>
<sequence>MSDERRGDGPTFSSIVRRSGLSREEFDREYREPNLPVVMTDALTDWPALGKWTLPWFEQQHGNQPVTVDVSVAGESYFDRLHRGENLSRETTLGELIREIRNEPACQYYLAESAFLDSVPELFADIPTPRYHPPGRALTRRFWLGPANTVSGFHQDSAGQLAPTCILFAQIYGRKRVVLASPDQSHLMYPARASRVAASSLVDLDALDDERFPLFREARLEETIVGPGDMLFIPERYWHYLRSLEPSISLSNDWNESEVLDLIAHLVNADDPVAFAREHAGIVRRADIEVFPGGLQAAIDALRELPQDLQELVTVLVEPELHALLAAEGS</sequence>
<protein>
    <submittedName>
        <fullName evidence="2">Cupin-like domain-containing protein</fullName>
    </submittedName>
</protein>
<evidence type="ECO:0000259" key="1">
    <source>
        <dbReference type="PROSITE" id="PS51184"/>
    </source>
</evidence>
<dbReference type="EMBL" id="CP089983">
    <property type="protein sequence ID" value="WXB06720.1"/>
    <property type="molecule type" value="Genomic_DNA"/>
</dbReference>
<gene>
    <name evidence="2" type="ORF">LVJ94_05665</name>
</gene>
<dbReference type="SUPFAM" id="SSF51197">
    <property type="entry name" value="Clavaminate synthase-like"/>
    <property type="match status" value="1"/>
</dbReference>
<proteinExistence type="predicted"/>
<dbReference type="InterPro" id="IPR003347">
    <property type="entry name" value="JmjC_dom"/>
</dbReference>
<name>A0ABZ2LC17_9BACT</name>
<dbReference type="InterPro" id="IPR041667">
    <property type="entry name" value="Cupin_8"/>
</dbReference>
<dbReference type="Pfam" id="PF13621">
    <property type="entry name" value="Cupin_8"/>
    <property type="match status" value="1"/>
</dbReference>
<keyword evidence="3" id="KW-1185">Reference proteome</keyword>
<dbReference type="SMART" id="SM00558">
    <property type="entry name" value="JmjC"/>
    <property type="match status" value="1"/>
</dbReference>
<reference evidence="2" key="1">
    <citation type="submission" date="2021-12" db="EMBL/GenBank/DDBJ databases">
        <title>Discovery of the Pendulisporaceae a myxobacterial family with distinct sporulation behavior and unique specialized metabolism.</title>
        <authorList>
            <person name="Garcia R."/>
            <person name="Popoff A."/>
            <person name="Bader C.D."/>
            <person name="Loehr J."/>
            <person name="Walesch S."/>
            <person name="Walt C."/>
            <person name="Boldt J."/>
            <person name="Bunk B."/>
            <person name="Haeckl F.J.F.P.J."/>
            <person name="Gunesch A.P."/>
            <person name="Birkelbach J."/>
            <person name="Nuebel U."/>
            <person name="Pietschmann T."/>
            <person name="Bach T."/>
            <person name="Mueller R."/>
        </authorList>
    </citation>
    <scope>NUCLEOTIDE SEQUENCE</scope>
    <source>
        <strain evidence="2">MSr11367</strain>
    </source>
</reference>
<dbReference type="Gene3D" id="2.60.120.650">
    <property type="entry name" value="Cupin"/>
    <property type="match status" value="1"/>
</dbReference>
<organism evidence="2 3">
    <name type="scientific">Pendulispora rubella</name>
    <dbReference type="NCBI Taxonomy" id="2741070"/>
    <lineage>
        <taxon>Bacteria</taxon>
        <taxon>Pseudomonadati</taxon>
        <taxon>Myxococcota</taxon>
        <taxon>Myxococcia</taxon>
        <taxon>Myxococcales</taxon>
        <taxon>Sorangiineae</taxon>
        <taxon>Pendulisporaceae</taxon>
        <taxon>Pendulispora</taxon>
    </lineage>
</organism>
<accession>A0ABZ2LC17</accession>